<dbReference type="GO" id="GO:0005739">
    <property type="term" value="C:mitochondrion"/>
    <property type="evidence" value="ECO:0007669"/>
    <property type="project" value="TreeGrafter"/>
</dbReference>
<feature type="region of interest" description="Disordered" evidence="1">
    <location>
        <begin position="1"/>
        <end position="32"/>
    </location>
</feature>
<comment type="caution">
    <text evidence="3">The sequence shown here is derived from an EMBL/GenBank/DDBJ whole genome shotgun (WGS) entry which is preliminary data.</text>
</comment>
<dbReference type="Pfam" id="PF08240">
    <property type="entry name" value="ADH_N"/>
    <property type="match status" value="1"/>
</dbReference>
<feature type="region of interest" description="Disordered" evidence="1">
    <location>
        <begin position="346"/>
        <end position="439"/>
    </location>
</feature>
<evidence type="ECO:0000313" key="3">
    <source>
        <dbReference type="EMBL" id="KAF9514761.1"/>
    </source>
</evidence>
<feature type="compositionally biased region" description="Polar residues" evidence="1">
    <location>
        <begin position="403"/>
        <end position="422"/>
    </location>
</feature>
<dbReference type="SUPFAM" id="SSF51735">
    <property type="entry name" value="NAD(P)-binding Rossmann-fold domains"/>
    <property type="match status" value="1"/>
</dbReference>
<feature type="compositionally biased region" description="Polar residues" evidence="1">
    <location>
        <begin position="14"/>
        <end position="32"/>
    </location>
</feature>
<feature type="compositionally biased region" description="Basic residues" evidence="1">
    <location>
        <begin position="423"/>
        <end position="435"/>
    </location>
</feature>
<sequence>MSKPTLKQKLLRQPTKSYSTSPPADGSSNTHQYFSSYKQMALAAGYRYPVPPSASSTALSITPLAGSLLPTARSIPKRTLRRVSSPPGSFEPKRDLHVNQQIAHRELNPNSPTSFTSASHHAPPSGPPYFTDYRLSGSDSDEGNVVTPSQNSPIPSSDGGESEYFTPLSSPATTPDPSFDDNSMFFADHVAPIAVKLMNSGTSLLSLPSLSRGSSKTSEVEEDKLTTYSWPSASDRTDVTSPPTSSDGHTKIRTHSPEPATSSNRSSVVSLPLSTASNNSKGSRHADWAKDVRWLVPPERADWTPPQLTDHAKRRRGIPLRAASVSAIPFTHRDTNLSMFRVISSSLSPSNSSVADTVAGVSGKSSSSYSNTVSRKRKAHRRTPRSLSEKMSFILEEDETGESVASDSGSGHSGSQVTSSPPTRHRSLPPLRRSHLTSSVYSERSYNSYQVSGRTVSLPSPLPASHGASSVYNTYTSLVLPRAAFTPSKHPDRVSSQIDITKSGLAQTTMSTIEIRKGAADRLGSHSGFTTSSRRSLFGSSSMLTPTPEHLLLDQPSPLGFSSHTSPPSKLQSNQVLVQVFMVGLDGLDALIVREKTSRNTGYGFVPGRSFVGRTVEVGFEVRNVYKGDWVFGLLDLNKCGSLAEFITVDRRRVHRAPGAQSELALEQIALLPLCGVPTHRALRTLPSVSSGKKALVLNAHDGAGALLTQALAAQGVVVTAQVPLTPETTEDDQEAKTPSFEERVRLFGAQDVEIGEPLVIIAALRDAEFDYVLDTVGGKRIWEASRWIMRSGGQFTTLLGDDVDSVPYMNSNLKSNLRSIRGAIKRDKGYEWVLPNAELDTEGEDIRDALAAVASMAEAGTFAPWPKWAVPFEQTPEAFLPERGLLRNGGTVVSKILG</sequence>
<dbReference type="OrthoDB" id="201656at2759"/>
<dbReference type="PANTHER" id="PTHR11695:SF294">
    <property type="entry name" value="RETICULON-4-INTERACTING PROTEIN 1, MITOCHONDRIAL"/>
    <property type="match status" value="1"/>
</dbReference>
<dbReference type="EMBL" id="MU128957">
    <property type="protein sequence ID" value="KAF9514761.1"/>
    <property type="molecule type" value="Genomic_DNA"/>
</dbReference>
<feature type="compositionally biased region" description="Low complexity" evidence="1">
    <location>
        <begin position="205"/>
        <end position="217"/>
    </location>
</feature>
<dbReference type="InterPro" id="IPR020843">
    <property type="entry name" value="ER"/>
</dbReference>
<keyword evidence="4" id="KW-1185">Reference proteome</keyword>
<dbReference type="AlphaFoldDB" id="A0A9P6DTX9"/>
<feature type="compositionally biased region" description="Low complexity" evidence="1">
    <location>
        <begin position="362"/>
        <end position="373"/>
    </location>
</feature>
<dbReference type="PANTHER" id="PTHR11695">
    <property type="entry name" value="ALCOHOL DEHYDROGENASE RELATED"/>
    <property type="match status" value="1"/>
</dbReference>
<reference evidence="3" key="1">
    <citation type="journal article" date="2020" name="Nat. Commun.">
        <title>Large-scale genome sequencing of mycorrhizal fungi provides insights into the early evolution of symbiotic traits.</title>
        <authorList>
            <person name="Miyauchi S."/>
            <person name="Kiss E."/>
            <person name="Kuo A."/>
            <person name="Drula E."/>
            <person name="Kohler A."/>
            <person name="Sanchez-Garcia M."/>
            <person name="Morin E."/>
            <person name="Andreopoulos B."/>
            <person name="Barry K.W."/>
            <person name="Bonito G."/>
            <person name="Buee M."/>
            <person name="Carver A."/>
            <person name="Chen C."/>
            <person name="Cichocki N."/>
            <person name="Clum A."/>
            <person name="Culley D."/>
            <person name="Crous P.W."/>
            <person name="Fauchery L."/>
            <person name="Girlanda M."/>
            <person name="Hayes R.D."/>
            <person name="Keri Z."/>
            <person name="LaButti K."/>
            <person name="Lipzen A."/>
            <person name="Lombard V."/>
            <person name="Magnuson J."/>
            <person name="Maillard F."/>
            <person name="Murat C."/>
            <person name="Nolan M."/>
            <person name="Ohm R.A."/>
            <person name="Pangilinan J."/>
            <person name="Pereira M.F."/>
            <person name="Perotto S."/>
            <person name="Peter M."/>
            <person name="Pfister S."/>
            <person name="Riley R."/>
            <person name="Sitrit Y."/>
            <person name="Stielow J.B."/>
            <person name="Szollosi G."/>
            <person name="Zifcakova L."/>
            <person name="Stursova M."/>
            <person name="Spatafora J.W."/>
            <person name="Tedersoo L."/>
            <person name="Vaario L.M."/>
            <person name="Yamada A."/>
            <person name="Yan M."/>
            <person name="Wang P."/>
            <person name="Xu J."/>
            <person name="Bruns T."/>
            <person name="Baldrian P."/>
            <person name="Vilgalys R."/>
            <person name="Dunand C."/>
            <person name="Henrissat B."/>
            <person name="Grigoriev I.V."/>
            <person name="Hibbett D."/>
            <person name="Nagy L.G."/>
            <person name="Martin F.M."/>
        </authorList>
    </citation>
    <scope>NUCLEOTIDE SEQUENCE</scope>
    <source>
        <strain evidence="3">UP504</strain>
    </source>
</reference>
<dbReference type="SUPFAM" id="SSF50129">
    <property type="entry name" value="GroES-like"/>
    <property type="match status" value="1"/>
</dbReference>
<feature type="region of interest" description="Disordered" evidence="1">
    <location>
        <begin position="205"/>
        <end position="284"/>
    </location>
</feature>
<dbReference type="InterPro" id="IPR050700">
    <property type="entry name" value="YIM1/Zinc_Alcohol_DH_Fams"/>
</dbReference>
<dbReference type="InterPro" id="IPR036291">
    <property type="entry name" value="NAD(P)-bd_dom_sf"/>
</dbReference>
<dbReference type="Proteomes" id="UP000886523">
    <property type="component" value="Unassembled WGS sequence"/>
</dbReference>
<dbReference type="GO" id="GO:0016491">
    <property type="term" value="F:oxidoreductase activity"/>
    <property type="evidence" value="ECO:0007669"/>
    <property type="project" value="InterPro"/>
</dbReference>
<dbReference type="Gene3D" id="3.90.180.10">
    <property type="entry name" value="Medium-chain alcohol dehydrogenases, catalytic domain"/>
    <property type="match status" value="1"/>
</dbReference>
<feature type="region of interest" description="Disordered" evidence="1">
    <location>
        <begin position="107"/>
        <end position="176"/>
    </location>
</feature>
<feature type="compositionally biased region" description="Polar residues" evidence="1">
    <location>
        <begin position="167"/>
        <end position="176"/>
    </location>
</feature>
<feature type="compositionally biased region" description="Polar residues" evidence="1">
    <location>
        <begin position="259"/>
        <end position="281"/>
    </location>
</feature>
<dbReference type="InterPro" id="IPR011032">
    <property type="entry name" value="GroES-like_sf"/>
</dbReference>
<feature type="compositionally biased region" description="Basic residues" evidence="1">
    <location>
        <begin position="374"/>
        <end position="384"/>
    </location>
</feature>
<evidence type="ECO:0000259" key="2">
    <source>
        <dbReference type="SMART" id="SM00829"/>
    </source>
</evidence>
<feature type="compositionally biased region" description="Polar residues" evidence="1">
    <location>
        <begin position="146"/>
        <end position="155"/>
    </location>
</feature>
<dbReference type="SMART" id="SM00829">
    <property type="entry name" value="PKS_ER"/>
    <property type="match status" value="1"/>
</dbReference>
<organism evidence="3 4">
    <name type="scientific">Hydnum rufescens UP504</name>
    <dbReference type="NCBI Taxonomy" id="1448309"/>
    <lineage>
        <taxon>Eukaryota</taxon>
        <taxon>Fungi</taxon>
        <taxon>Dikarya</taxon>
        <taxon>Basidiomycota</taxon>
        <taxon>Agaricomycotina</taxon>
        <taxon>Agaricomycetes</taxon>
        <taxon>Cantharellales</taxon>
        <taxon>Hydnaceae</taxon>
        <taxon>Hydnum</taxon>
    </lineage>
</organism>
<gene>
    <name evidence="3" type="ORF">BS47DRAFT_1342743</name>
</gene>
<feature type="domain" description="Enoyl reductase (ER)" evidence="2">
    <location>
        <begin position="554"/>
        <end position="894"/>
    </location>
</feature>
<dbReference type="InterPro" id="IPR013154">
    <property type="entry name" value="ADH-like_N"/>
</dbReference>
<evidence type="ECO:0000313" key="4">
    <source>
        <dbReference type="Proteomes" id="UP000886523"/>
    </source>
</evidence>
<proteinExistence type="predicted"/>
<evidence type="ECO:0000256" key="1">
    <source>
        <dbReference type="SAM" id="MobiDB-lite"/>
    </source>
</evidence>
<feature type="compositionally biased region" description="Polar residues" evidence="1">
    <location>
        <begin position="226"/>
        <end position="247"/>
    </location>
</feature>
<accession>A0A9P6DTX9</accession>
<name>A0A9P6DTX9_9AGAM</name>
<protein>
    <recommendedName>
        <fullName evidence="2">Enoyl reductase (ER) domain-containing protein</fullName>
    </recommendedName>
</protein>
<dbReference type="Pfam" id="PF13602">
    <property type="entry name" value="ADH_zinc_N_2"/>
    <property type="match status" value="1"/>
</dbReference>